<comment type="similarity">
    <text evidence="2">Belongs to the histone-like Alba family.</text>
</comment>
<feature type="domain" description="DNA/RNA-binding protein Alba-like" evidence="5">
    <location>
        <begin position="17"/>
        <end position="77"/>
    </location>
</feature>
<evidence type="ECO:0000256" key="1">
    <source>
        <dbReference type="ARBA" id="ARBA00004123"/>
    </source>
</evidence>
<comment type="subcellular location">
    <subcellularLocation>
        <location evidence="1">Nucleus</location>
    </subcellularLocation>
</comment>
<feature type="compositionally biased region" description="Polar residues" evidence="4">
    <location>
        <begin position="120"/>
        <end position="133"/>
    </location>
</feature>
<dbReference type="Gene3D" id="3.30.110.20">
    <property type="entry name" value="Alba-like domain"/>
    <property type="match status" value="1"/>
</dbReference>
<name>F0W231_9STRA</name>
<protein>
    <submittedName>
        <fullName evidence="6">Aspartyl protease family A01B putative</fullName>
    </submittedName>
</protein>
<dbReference type="InterPro" id="IPR002775">
    <property type="entry name" value="DNA/RNA-bd_Alba-like"/>
</dbReference>
<dbReference type="InterPro" id="IPR051958">
    <property type="entry name" value="Alba-like_NAB"/>
</dbReference>
<dbReference type="EMBL" id="FR824053">
    <property type="protein sequence ID" value="CCA15110.1"/>
    <property type="molecule type" value="Genomic_DNA"/>
</dbReference>
<dbReference type="GO" id="GO:0005634">
    <property type="term" value="C:nucleus"/>
    <property type="evidence" value="ECO:0007669"/>
    <property type="project" value="UniProtKB-SubCell"/>
</dbReference>
<dbReference type="HOGENOM" id="CLU_1186812_0_0_1"/>
<dbReference type="Pfam" id="PF01918">
    <property type="entry name" value="Alba"/>
    <property type="match status" value="1"/>
</dbReference>
<gene>
    <name evidence="6" type="primary">AlNc14C8G1104</name>
    <name evidence="6" type="ORF">ALNC14_012530</name>
</gene>
<dbReference type="PANTHER" id="PTHR13516">
    <property type="entry name" value="RIBONUCLEASE P SUBUNIT P25"/>
    <property type="match status" value="1"/>
</dbReference>
<sequence length="234" mass="25898">MTEHSIIQDAKDENEANVIRITQHGKYGKYVTYATALFSERNVRHVQLKAMGSAISTAIQVAETLKQSVSDLHQSTQVGLVAAAFGAPARNEFARNDRKRQTPYMFIHLSLDAINPKISESSQNLQRSKSVGNPSAKKYGRGQDGDASNFDPIGASTGSSDKENKSRRTRSNIDKVKHEKTREDRASSTPERGAKENEHIESTESGQDAVTWKRGEKAAGKNRRREIRAKVSSN</sequence>
<keyword evidence="6" id="KW-0645">Protease</keyword>
<evidence type="ECO:0000256" key="4">
    <source>
        <dbReference type="SAM" id="MobiDB-lite"/>
    </source>
</evidence>
<dbReference type="GO" id="GO:0006508">
    <property type="term" value="P:proteolysis"/>
    <property type="evidence" value="ECO:0007669"/>
    <property type="project" value="UniProtKB-KW"/>
</dbReference>
<dbReference type="GO" id="GO:0008233">
    <property type="term" value="F:peptidase activity"/>
    <property type="evidence" value="ECO:0007669"/>
    <property type="project" value="UniProtKB-KW"/>
</dbReference>
<dbReference type="AlphaFoldDB" id="F0W231"/>
<reference evidence="6" key="1">
    <citation type="journal article" date="2011" name="PLoS Biol.">
        <title>Gene gain and loss during evolution of obligate parasitism in the white rust pathogen of Arabidopsis thaliana.</title>
        <authorList>
            <person name="Kemen E."/>
            <person name="Gardiner A."/>
            <person name="Schultz-Larsen T."/>
            <person name="Kemen A.C."/>
            <person name="Balmuth A.L."/>
            <person name="Robert-Seilaniantz A."/>
            <person name="Bailey K."/>
            <person name="Holub E."/>
            <person name="Studholme D.J."/>
            <person name="Maclean D."/>
            <person name="Jones J.D."/>
        </authorList>
    </citation>
    <scope>NUCLEOTIDE SEQUENCE</scope>
</reference>
<organism evidence="6">
    <name type="scientific">Albugo laibachii Nc14</name>
    <dbReference type="NCBI Taxonomy" id="890382"/>
    <lineage>
        <taxon>Eukaryota</taxon>
        <taxon>Sar</taxon>
        <taxon>Stramenopiles</taxon>
        <taxon>Oomycota</taxon>
        <taxon>Peronosporomycetes</taxon>
        <taxon>Albuginales</taxon>
        <taxon>Albuginaceae</taxon>
        <taxon>Albugo</taxon>
    </lineage>
</organism>
<evidence type="ECO:0000256" key="3">
    <source>
        <dbReference type="ARBA" id="ARBA00023242"/>
    </source>
</evidence>
<dbReference type="PANTHER" id="PTHR13516:SF4">
    <property type="entry name" value="FI09323P"/>
    <property type="match status" value="1"/>
</dbReference>
<feature type="compositionally biased region" description="Basic and acidic residues" evidence="4">
    <location>
        <begin position="160"/>
        <end position="202"/>
    </location>
</feature>
<accession>F0W231</accession>
<keyword evidence="3" id="KW-0539">Nucleus</keyword>
<proteinExistence type="inferred from homology"/>
<keyword evidence="6" id="KW-0378">Hydrolase</keyword>
<evidence type="ECO:0000313" key="6">
    <source>
        <dbReference type="EMBL" id="CCA15110.1"/>
    </source>
</evidence>
<dbReference type="SUPFAM" id="SSF82704">
    <property type="entry name" value="AlbA-like"/>
    <property type="match status" value="1"/>
</dbReference>
<dbReference type="InterPro" id="IPR036882">
    <property type="entry name" value="Alba-like_dom_sf"/>
</dbReference>
<feature type="region of interest" description="Disordered" evidence="4">
    <location>
        <begin position="120"/>
        <end position="234"/>
    </location>
</feature>
<evidence type="ECO:0000259" key="5">
    <source>
        <dbReference type="Pfam" id="PF01918"/>
    </source>
</evidence>
<evidence type="ECO:0000256" key="2">
    <source>
        <dbReference type="ARBA" id="ARBA00008018"/>
    </source>
</evidence>
<dbReference type="GO" id="GO:0003723">
    <property type="term" value="F:RNA binding"/>
    <property type="evidence" value="ECO:0007669"/>
    <property type="project" value="TreeGrafter"/>
</dbReference>
<reference evidence="6" key="2">
    <citation type="submission" date="2011-02" db="EMBL/GenBank/DDBJ databases">
        <authorList>
            <person name="MacLean D."/>
        </authorList>
    </citation>
    <scope>NUCLEOTIDE SEQUENCE</scope>
</reference>